<feature type="region of interest" description="Disordered" evidence="6">
    <location>
        <begin position="101"/>
        <end position="151"/>
    </location>
</feature>
<feature type="compositionally biased region" description="Polar residues" evidence="6">
    <location>
        <begin position="710"/>
        <end position="722"/>
    </location>
</feature>
<dbReference type="Ensembl" id="ENSPSMT00000019133.1">
    <property type="protein sequence ID" value="ENSPSMP00000016460.1"/>
    <property type="gene ID" value="ENSPSMG00000011741.1"/>
</dbReference>
<dbReference type="SUPFAM" id="SSF89837">
    <property type="entry name" value="Doublecortin (DC)"/>
    <property type="match status" value="2"/>
</dbReference>
<dbReference type="Gene3D" id="3.10.20.230">
    <property type="entry name" value="Doublecortin domain"/>
    <property type="match status" value="2"/>
</dbReference>
<feature type="compositionally biased region" description="Low complexity" evidence="6">
    <location>
        <begin position="272"/>
        <end position="282"/>
    </location>
</feature>
<dbReference type="Pfam" id="PF03607">
    <property type="entry name" value="DCX"/>
    <property type="match status" value="2"/>
</dbReference>
<feature type="region of interest" description="Disordered" evidence="6">
    <location>
        <begin position="1532"/>
        <end position="1839"/>
    </location>
</feature>
<feature type="compositionally biased region" description="Polar residues" evidence="6">
    <location>
        <begin position="562"/>
        <end position="578"/>
    </location>
</feature>
<name>A0A8C8ZFD3_PROSS</name>
<dbReference type="SMART" id="SM00537">
    <property type="entry name" value="DCX"/>
    <property type="match status" value="2"/>
</dbReference>
<dbReference type="GO" id="GO:0005930">
    <property type="term" value="C:axoneme"/>
    <property type="evidence" value="ECO:0007669"/>
    <property type="project" value="TreeGrafter"/>
</dbReference>
<feature type="compositionally biased region" description="Basic and acidic residues" evidence="6">
    <location>
        <begin position="1230"/>
        <end position="1264"/>
    </location>
</feature>
<proteinExistence type="predicted"/>
<protein>
    <recommendedName>
        <fullName evidence="7">Doublecortin domain-containing protein</fullName>
    </recommendedName>
</protein>
<feature type="domain" description="Doublecortin" evidence="7">
    <location>
        <begin position="152"/>
        <end position="228"/>
    </location>
</feature>
<dbReference type="Proteomes" id="UP000694414">
    <property type="component" value="Unplaced"/>
</dbReference>
<evidence type="ECO:0000256" key="4">
    <source>
        <dbReference type="ARBA" id="ARBA00022737"/>
    </source>
</evidence>
<feature type="region of interest" description="Disordered" evidence="6">
    <location>
        <begin position="244"/>
        <end position="313"/>
    </location>
</feature>
<sequence>MNSTPREAQAPSHRECLLPSVARTPSVTQVAPAKKITFLKRGDPRFAGVRLAVHHRAFKTFSALMDELSQRVPLSFGVRSVTTPRGLHGLSALEQLEDGGYYLCSDKKPPKTPGGPGRPQGRSPSAQQSRDFEGQPEAPGTSSSSKGPKAPRRILLVKNGDPRSQQLVVLSPRDTRNLAAFLSKASGVLHFPVKQVYTISGRKVDSLQTLPPVLVCAGHEAFRPLAMEDARRNGIETLAGLASRNKNGSWGPKAKRSVIHARSRPGSRPRRSSLLSERSGLSDPPAPLHRAWVGCAPDGHPQDTPAQPGPLVASDGVKKKVRVNEDGSLDVEMKVRFHLLGEDTLLWSRRMGRACGEGPALGEVGPLCCAWEGHPRGCSATWGPRPCGAECEEACGRGGQSGPRYEIWTNPLHAAQGPRLASRRRSGLAQHPHCGGPPGQGATLRGRRWDTVSSASSSSHPEGSEPDSCCPRTPEGSVGSGGLSAQSRATQEAGPCPEAPGLGSRGTKGAASDSSAGERGRQHQGCSGEASAGTSQREVTQGGGPSSPALSPSALRNEDLQTETCGQGTGCRQATWGSVTRLPLAPGRSGSWDTDGGSPPPAARASAQRGTRKQRTRLSAAAPPSSPGLGQVARRGHARQCHHCSDTRCLADSPAAQPAPRPPDPGAACPEGPAPRLSESSWSTRTQASRDRRAPSSGSLCSQDLPAPSGATTSPASHSDCASGSCHRDAPSAGWAGDAGSRVDSPTPAPPHTPHSCSRARAGGTPEPSSPLALQVGRPDRGEAGAHRGSCCSQTGEPRVQGGPGGSTQALWAPSSEAAWLCSRYCPTPPRGRPGAERRPSSCGSSSCCHGAARGPGGSRQGEESPAVGCREEQEEGGGASPGALPHASPDAVVREWLGNIPEEPVLLKYEMVDEATDVAGDGPESPKGDPGDGRSPEGPGGLALARPQPPEGDAGENPEPDGALPGPGSARPSSGEGPSQGAAPGADPKAFAEARVGGGVAAGRAVPPRVLPTRVSASTHIMKALMGSKQGRPSSLPEVSGPAARRLSRSAGALIACLAQLHFFDGDLGSPAGKVRFADSPRYQELLSLSQALWPRCDLGHGQPDSSLQELPWSQALPGLGSHAVTEDLTPTSSSGVDLSSGSGGSGEGSVPCAADCALGLERVEPPQKTSCQRPDSRGSEDAEGLGNPRPSCCPASPHSQAPSEGRAGRDGGEPGLGSPPGQAVGHATQEEGARQEETRGGVEGEELREAVREEGLPEEGRVGRPGADDEGQEEEAGRASPPAARTEEPTEPPGQLSARDPHAREDQRGLQFGPGLEDPPGAAGVGHGQTPASPPRGAGEKGAPVAGRASLDPDPIWASAMLKKMAKAFMAHLAGAVAELRARWSLQDHPLLDQMAAELQQDVGRRLQDGTQRELRKMQSRVGRRAPGPPREALSGELSLQTEQRRLCLRGLRHLSAFSDCTPGLGSLSLEDGPALGTRLGGVAEPEEFCPCEACIRKKVSPVSPTDAVGTTRAPIKEAFDLQQILQKRRGGCPSGDAAEVAPEKTGTEQLQEDPSSTGPSRGADDGLELGPGLQGEEGQGSQRRSRDDSPQPEGAEGAGRWEGREDAGAPRREGNSPASAGSNLGAAEREEARDQGSGGEHSLEGEASTRGDRDPGGQSEGAAGIGTQEADGDGRPGSGVGTQGERGGSPLVGPEQGQSEDAAENGSLDQEGRPASPPAPGGDSPCQSPDPQTGPSPSSPPCLGSCSQKDSEDDASGDVRITEAEPEGDPRAERKVTRMYPESSTSEPEGAPSCPQTPEEGAGKGSDLQDEEAATSRPSTGVAGRADGFSQDDLDF</sequence>
<keyword evidence="3" id="KW-0963">Cytoplasm</keyword>
<feature type="region of interest" description="Disordered" evidence="6">
    <location>
        <begin position="415"/>
        <end position="891"/>
    </location>
</feature>
<keyword evidence="9" id="KW-1185">Reference proteome</keyword>
<feature type="region of interest" description="Disordered" evidence="6">
    <location>
        <begin position="1167"/>
        <end position="1354"/>
    </location>
</feature>
<organism evidence="8 9">
    <name type="scientific">Prolemur simus</name>
    <name type="common">Greater bamboo lemur</name>
    <name type="synonym">Hapalemur simus</name>
    <dbReference type="NCBI Taxonomy" id="1328070"/>
    <lineage>
        <taxon>Eukaryota</taxon>
        <taxon>Metazoa</taxon>
        <taxon>Chordata</taxon>
        <taxon>Craniata</taxon>
        <taxon>Vertebrata</taxon>
        <taxon>Euteleostomi</taxon>
        <taxon>Mammalia</taxon>
        <taxon>Eutheria</taxon>
        <taxon>Euarchontoglires</taxon>
        <taxon>Primates</taxon>
        <taxon>Strepsirrhini</taxon>
        <taxon>Lemuriformes</taxon>
        <taxon>Lemuridae</taxon>
        <taxon>Prolemur</taxon>
    </lineage>
</organism>
<dbReference type="GeneTree" id="ENSGT00940000154242"/>
<keyword evidence="5" id="KW-0966">Cell projection</keyword>
<dbReference type="PANTHER" id="PTHR23005">
    <property type="entry name" value="RETINITIS PIGMENTOSA 1 PROTEIN"/>
    <property type="match status" value="1"/>
</dbReference>
<keyword evidence="4" id="KW-0677">Repeat</keyword>
<feature type="compositionally biased region" description="Basic and acidic residues" evidence="6">
    <location>
        <begin position="1644"/>
        <end position="1658"/>
    </location>
</feature>
<evidence type="ECO:0000313" key="8">
    <source>
        <dbReference type="Ensembl" id="ENSPSMP00000016460.1"/>
    </source>
</evidence>
<feature type="compositionally biased region" description="Basic and acidic residues" evidence="6">
    <location>
        <begin position="1763"/>
        <end position="1779"/>
    </location>
</feature>
<dbReference type="GO" id="GO:0035082">
    <property type="term" value="P:axoneme assembly"/>
    <property type="evidence" value="ECO:0007669"/>
    <property type="project" value="TreeGrafter"/>
</dbReference>
<feature type="compositionally biased region" description="Basic and acidic residues" evidence="6">
    <location>
        <begin position="1301"/>
        <end position="1310"/>
    </location>
</feature>
<evidence type="ECO:0000256" key="5">
    <source>
        <dbReference type="ARBA" id="ARBA00023273"/>
    </source>
</evidence>
<feature type="region of interest" description="Disordered" evidence="6">
    <location>
        <begin position="912"/>
        <end position="989"/>
    </location>
</feature>
<feature type="compositionally biased region" description="Polar residues" evidence="6">
    <location>
        <begin position="1550"/>
        <end position="1562"/>
    </location>
</feature>
<feature type="compositionally biased region" description="Basic and acidic residues" evidence="6">
    <location>
        <begin position="925"/>
        <end position="936"/>
    </location>
</feature>
<feature type="compositionally biased region" description="Gly residues" evidence="6">
    <location>
        <begin position="1678"/>
        <end position="1690"/>
    </location>
</feature>
<evidence type="ECO:0000256" key="3">
    <source>
        <dbReference type="ARBA" id="ARBA00022490"/>
    </source>
</evidence>
<feature type="region of interest" description="Disordered" evidence="6">
    <location>
        <begin position="1411"/>
        <end position="1436"/>
    </location>
</feature>
<evidence type="ECO:0000256" key="2">
    <source>
        <dbReference type="ARBA" id="ARBA00004496"/>
    </source>
</evidence>
<feature type="compositionally biased region" description="Basic residues" evidence="6">
    <location>
        <begin position="253"/>
        <end position="271"/>
    </location>
</feature>
<dbReference type="GO" id="GO:0042461">
    <property type="term" value="P:photoreceptor cell development"/>
    <property type="evidence" value="ECO:0007669"/>
    <property type="project" value="TreeGrafter"/>
</dbReference>
<feature type="compositionally biased region" description="Basic and acidic residues" evidence="6">
    <location>
        <begin position="1602"/>
        <end position="1617"/>
    </location>
</feature>
<feature type="compositionally biased region" description="Polar residues" evidence="6">
    <location>
        <begin position="678"/>
        <end position="687"/>
    </location>
</feature>
<comment type="subcellular location">
    <subcellularLocation>
        <location evidence="1">Cell projection</location>
    </subcellularLocation>
    <subcellularLocation>
        <location evidence="2">Cytoplasm</location>
    </subcellularLocation>
</comment>
<evidence type="ECO:0000256" key="6">
    <source>
        <dbReference type="SAM" id="MobiDB-lite"/>
    </source>
</evidence>
<feature type="domain" description="Doublecortin" evidence="7">
    <location>
        <begin position="34"/>
        <end position="109"/>
    </location>
</feature>
<reference evidence="8" key="2">
    <citation type="submission" date="2025-09" db="UniProtKB">
        <authorList>
            <consortium name="Ensembl"/>
        </authorList>
    </citation>
    <scope>IDENTIFICATION</scope>
</reference>
<dbReference type="GO" id="GO:0035556">
    <property type="term" value="P:intracellular signal transduction"/>
    <property type="evidence" value="ECO:0007669"/>
    <property type="project" value="InterPro"/>
</dbReference>
<dbReference type="PANTHER" id="PTHR23005:SF3">
    <property type="entry name" value="RETINITIS PIGMENTOSA 1-LIKE 1 PROTEIN"/>
    <property type="match status" value="1"/>
</dbReference>
<evidence type="ECO:0000259" key="7">
    <source>
        <dbReference type="PROSITE" id="PS50309"/>
    </source>
</evidence>
<accession>A0A8C8ZFD3</accession>
<dbReference type="InterPro" id="IPR036572">
    <property type="entry name" value="Doublecortin_dom_sf"/>
</dbReference>
<reference evidence="8" key="1">
    <citation type="submission" date="2025-08" db="UniProtKB">
        <authorList>
            <consortium name="Ensembl"/>
        </authorList>
    </citation>
    <scope>IDENTIFICATION</scope>
</reference>
<dbReference type="GO" id="GO:0060041">
    <property type="term" value="P:retina development in camera-type eye"/>
    <property type="evidence" value="ECO:0007669"/>
    <property type="project" value="TreeGrafter"/>
</dbReference>
<dbReference type="InterPro" id="IPR003533">
    <property type="entry name" value="Doublecortin_dom"/>
</dbReference>
<feature type="compositionally biased region" description="Low complexity" evidence="6">
    <location>
        <begin position="841"/>
        <end position="853"/>
    </location>
</feature>
<feature type="compositionally biased region" description="Low complexity" evidence="6">
    <location>
        <begin position="546"/>
        <end position="555"/>
    </location>
</feature>
<evidence type="ECO:0000313" key="9">
    <source>
        <dbReference type="Proteomes" id="UP000694414"/>
    </source>
</evidence>
<dbReference type="PROSITE" id="PS50309">
    <property type="entry name" value="DC"/>
    <property type="match status" value="2"/>
</dbReference>
<dbReference type="FunFam" id="3.10.20.230:FF:000008">
    <property type="entry name" value="retinitis pigmentosa 1-like 1 protein"/>
    <property type="match status" value="1"/>
</dbReference>
<feature type="region of interest" description="Disordered" evidence="6">
    <location>
        <begin position="1124"/>
        <end position="1151"/>
    </location>
</feature>
<evidence type="ECO:0000256" key="1">
    <source>
        <dbReference type="ARBA" id="ARBA00004316"/>
    </source>
</evidence>